<accession>A1S3I6</accession>
<organism evidence="2 3">
    <name type="scientific">Shewanella amazonensis (strain ATCC BAA-1098 / SB2B)</name>
    <dbReference type="NCBI Taxonomy" id="326297"/>
    <lineage>
        <taxon>Bacteria</taxon>
        <taxon>Pseudomonadati</taxon>
        <taxon>Pseudomonadota</taxon>
        <taxon>Gammaproteobacteria</taxon>
        <taxon>Alteromonadales</taxon>
        <taxon>Shewanellaceae</taxon>
        <taxon>Shewanella</taxon>
    </lineage>
</organism>
<evidence type="ECO:0000313" key="3">
    <source>
        <dbReference type="Proteomes" id="UP000009175"/>
    </source>
</evidence>
<dbReference type="STRING" id="326297.Sama_0734"/>
<gene>
    <name evidence="2" type="ordered locus">Sama_0734</name>
</gene>
<evidence type="ECO:0000256" key="1">
    <source>
        <dbReference type="SAM" id="MobiDB-lite"/>
    </source>
</evidence>
<dbReference type="eggNOG" id="ENOG5033CWW">
    <property type="taxonomic scope" value="Bacteria"/>
</dbReference>
<feature type="region of interest" description="Disordered" evidence="1">
    <location>
        <begin position="1"/>
        <end position="27"/>
    </location>
</feature>
<name>A1S3I6_SHEAM</name>
<dbReference type="HOGENOM" id="CLU_186680_0_0_6"/>
<dbReference type="KEGG" id="saz:Sama_0734"/>
<evidence type="ECO:0000313" key="2">
    <source>
        <dbReference type="EMBL" id="ABL98942.1"/>
    </source>
</evidence>
<proteinExistence type="predicted"/>
<dbReference type="AlphaFoldDB" id="A1S3I6"/>
<keyword evidence="3" id="KW-1185">Reference proteome</keyword>
<feature type="compositionally biased region" description="Basic and acidic residues" evidence="1">
    <location>
        <begin position="1"/>
        <end position="19"/>
    </location>
</feature>
<sequence length="88" mass="10246">MTHESTHQEGHREKADRRQGSPSNLDHWNKLTTAQRFAFYTLAKLGYQLLFVRGQQSQPLAITRQDERLATINSWGDIDFAPDIQLRH</sequence>
<reference evidence="2 3" key="1">
    <citation type="submission" date="2006-12" db="EMBL/GenBank/DDBJ databases">
        <title>Complete sequence of Shewanella amazonensis SB2B.</title>
        <authorList>
            <consortium name="US DOE Joint Genome Institute"/>
            <person name="Copeland A."/>
            <person name="Lucas S."/>
            <person name="Lapidus A."/>
            <person name="Barry K."/>
            <person name="Detter J.C."/>
            <person name="Glavina del Rio T."/>
            <person name="Hammon N."/>
            <person name="Israni S."/>
            <person name="Dalin E."/>
            <person name="Tice H."/>
            <person name="Pitluck S."/>
            <person name="Munk A.C."/>
            <person name="Brettin T."/>
            <person name="Bruce D."/>
            <person name="Han C."/>
            <person name="Tapia R."/>
            <person name="Gilna P."/>
            <person name="Schmutz J."/>
            <person name="Larimer F."/>
            <person name="Land M."/>
            <person name="Hauser L."/>
            <person name="Kyrpides N."/>
            <person name="Mikhailova N."/>
            <person name="Fredrickson J."/>
            <person name="Richardson P."/>
        </authorList>
    </citation>
    <scope>NUCLEOTIDE SEQUENCE [LARGE SCALE GENOMIC DNA]</scope>
    <source>
        <strain evidence="3">ATCC BAA-1098 / SB2B</strain>
    </source>
</reference>
<dbReference type="RefSeq" id="WP_011758852.1">
    <property type="nucleotide sequence ID" value="NC_008700.1"/>
</dbReference>
<dbReference type="Proteomes" id="UP000009175">
    <property type="component" value="Chromosome"/>
</dbReference>
<dbReference type="EMBL" id="CP000507">
    <property type="protein sequence ID" value="ABL98942.1"/>
    <property type="molecule type" value="Genomic_DNA"/>
</dbReference>
<protein>
    <submittedName>
        <fullName evidence="2">Uncharacterized protein</fullName>
    </submittedName>
</protein>